<keyword evidence="1" id="KW-0472">Membrane</keyword>
<dbReference type="EMBL" id="BPVZ01000144">
    <property type="protein sequence ID" value="GKV40772.1"/>
    <property type="molecule type" value="Genomic_DNA"/>
</dbReference>
<name>A0AAV5LUD5_9ROSI</name>
<dbReference type="AlphaFoldDB" id="A0AAV5LUD5"/>
<protein>
    <recommendedName>
        <fullName evidence="4">Flagellar biosynthetic protein FliP</fullName>
    </recommendedName>
</protein>
<keyword evidence="3" id="KW-1185">Reference proteome</keyword>
<gene>
    <name evidence="2" type="ORF">SLEP1_g48375</name>
</gene>
<feature type="transmembrane region" description="Helical" evidence="1">
    <location>
        <begin position="6"/>
        <end position="30"/>
    </location>
</feature>
<evidence type="ECO:0000313" key="2">
    <source>
        <dbReference type="EMBL" id="GKV40772.1"/>
    </source>
</evidence>
<proteinExistence type="predicted"/>
<reference evidence="2 3" key="1">
    <citation type="journal article" date="2021" name="Commun. Biol.">
        <title>The genome of Shorea leprosula (Dipterocarpaceae) highlights the ecological relevance of drought in aseasonal tropical rainforests.</title>
        <authorList>
            <person name="Ng K.K.S."/>
            <person name="Kobayashi M.J."/>
            <person name="Fawcett J.A."/>
            <person name="Hatakeyama M."/>
            <person name="Paape T."/>
            <person name="Ng C.H."/>
            <person name="Ang C.C."/>
            <person name="Tnah L.H."/>
            <person name="Lee C.T."/>
            <person name="Nishiyama T."/>
            <person name="Sese J."/>
            <person name="O'Brien M.J."/>
            <person name="Copetti D."/>
            <person name="Mohd Noor M.I."/>
            <person name="Ong R.C."/>
            <person name="Putra M."/>
            <person name="Sireger I.Z."/>
            <person name="Indrioko S."/>
            <person name="Kosugi Y."/>
            <person name="Izuno A."/>
            <person name="Isagi Y."/>
            <person name="Lee S.L."/>
            <person name="Shimizu K.K."/>
        </authorList>
    </citation>
    <scope>NUCLEOTIDE SEQUENCE [LARGE SCALE GENOMIC DNA]</scope>
    <source>
        <strain evidence="2">214</strain>
    </source>
</reference>
<dbReference type="PANTHER" id="PTHR38928:SF7">
    <property type="entry name" value="ARGOS7"/>
    <property type="match status" value="1"/>
</dbReference>
<keyword evidence="1" id="KW-0812">Transmembrane</keyword>
<sequence>MQDAPISVTFVFGLKPSIMMALFTVMLLVLPMVLPPLPPPPMFLMWIPVLMMAALVFLAFMPSTLPPDVNFSAYA</sequence>
<dbReference type="Proteomes" id="UP001054252">
    <property type="component" value="Unassembled WGS sequence"/>
</dbReference>
<comment type="caution">
    <text evidence="2">The sequence shown here is derived from an EMBL/GenBank/DDBJ whole genome shotgun (WGS) entry which is preliminary data.</text>
</comment>
<evidence type="ECO:0008006" key="4">
    <source>
        <dbReference type="Google" id="ProtNLM"/>
    </source>
</evidence>
<dbReference type="PANTHER" id="PTHR38928">
    <property type="entry name" value="ARGOS7"/>
    <property type="match status" value="1"/>
</dbReference>
<keyword evidence="1" id="KW-1133">Transmembrane helix</keyword>
<organism evidence="2 3">
    <name type="scientific">Rubroshorea leprosula</name>
    <dbReference type="NCBI Taxonomy" id="152421"/>
    <lineage>
        <taxon>Eukaryota</taxon>
        <taxon>Viridiplantae</taxon>
        <taxon>Streptophyta</taxon>
        <taxon>Embryophyta</taxon>
        <taxon>Tracheophyta</taxon>
        <taxon>Spermatophyta</taxon>
        <taxon>Magnoliopsida</taxon>
        <taxon>eudicotyledons</taxon>
        <taxon>Gunneridae</taxon>
        <taxon>Pentapetalae</taxon>
        <taxon>rosids</taxon>
        <taxon>malvids</taxon>
        <taxon>Malvales</taxon>
        <taxon>Dipterocarpaceae</taxon>
        <taxon>Rubroshorea</taxon>
    </lineage>
</organism>
<feature type="transmembrane region" description="Helical" evidence="1">
    <location>
        <begin position="42"/>
        <end position="61"/>
    </location>
</feature>
<evidence type="ECO:0000256" key="1">
    <source>
        <dbReference type="SAM" id="Phobius"/>
    </source>
</evidence>
<evidence type="ECO:0000313" key="3">
    <source>
        <dbReference type="Proteomes" id="UP001054252"/>
    </source>
</evidence>
<accession>A0AAV5LUD5</accession>